<dbReference type="PANTHER" id="PTHR30336">
    <property type="entry name" value="INNER MEMBRANE PROTEIN, PROBABLE PERMEASE"/>
    <property type="match status" value="1"/>
</dbReference>
<dbReference type="RefSeq" id="WP_366921503.1">
    <property type="nucleotide sequence ID" value="NZ_CP121694.1"/>
</dbReference>
<evidence type="ECO:0000259" key="1">
    <source>
        <dbReference type="Pfam" id="PF02698"/>
    </source>
</evidence>
<dbReference type="InterPro" id="IPR003848">
    <property type="entry name" value="DUF218"/>
</dbReference>
<evidence type="ECO:0000313" key="3">
    <source>
        <dbReference type="Proteomes" id="UP001329915"/>
    </source>
</evidence>
<gene>
    <name evidence="2" type="ORF">MFMK1_001907</name>
</gene>
<organism evidence="2 3">
    <name type="scientific">Metallumcola ferriviriculae</name>
    <dbReference type="NCBI Taxonomy" id="3039180"/>
    <lineage>
        <taxon>Bacteria</taxon>
        <taxon>Bacillati</taxon>
        <taxon>Bacillota</taxon>
        <taxon>Clostridia</taxon>
        <taxon>Neomoorellales</taxon>
        <taxon>Desulfitibacteraceae</taxon>
        <taxon>Metallumcola</taxon>
    </lineage>
</organism>
<dbReference type="InterPro" id="IPR051599">
    <property type="entry name" value="Cell_Envelope_Assoc"/>
</dbReference>
<name>A0AAU0UPF9_9FIRM</name>
<dbReference type="EMBL" id="CP121694">
    <property type="protein sequence ID" value="WRO22086.1"/>
    <property type="molecule type" value="Genomic_DNA"/>
</dbReference>
<dbReference type="KEGG" id="dbc:MFMK1_001907"/>
<dbReference type="PANTHER" id="PTHR30336:SF6">
    <property type="entry name" value="INTEGRAL MEMBRANE PROTEIN"/>
    <property type="match status" value="1"/>
</dbReference>
<dbReference type="CDD" id="cd06259">
    <property type="entry name" value="YdcF-like"/>
    <property type="match status" value="1"/>
</dbReference>
<sequence>MLQKGLMKKIKVLALLAVLGVVGVLSINFMIKFGGEKHIFPAQRIEPVQAAIVLGARVYSDGRVSPMLADRLNKAIDLYQSGKAEKLLLSGDHGQKSYDEVNTMRQFVLEKGVPSEDIFMDHAGFSTYDSMYRARDIFNIDRAAVITQEFHLPRAVFTARSLGIDAVGLKADQHTYYAENYYEFREILARNKAFLQLFILHSTPKYLGDAIPITGDGRVTWDKL</sequence>
<dbReference type="InterPro" id="IPR014729">
    <property type="entry name" value="Rossmann-like_a/b/a_fold"/>
</dbReference>
<proteinExistence type="predicted"/>
<reference evidence="2 3" key="1">
    <citation type="submission" date="2023-04" db="EMBL/GenBank/DDBJ databases">
        <authorList>
            <person name="Hsu D."/>
        </authorList>
    </citation>
    <scope>NUCLEOTIDE SEQUENCE [LARGE SCALE GENOMIC DNA]</scope>
    <source>
        <strain evidence="2 3">MK1</strain>
    </source>
</reference>
<dbReference type="GO" id="GO:0005886">
    <property type="term" value="C:plasma membrane"/>
    <property type="evidence" value="ECO:0007669"/>
    <property type="project" value="TreeGrafter"/>
</dbReference>
<protein>
    <submittedName>
        <fullName evidence="2">YdcF family protein</fullName>
    </submittedName>
</protein>
<evidence type="ECO:0000313" key="2">
    <source>
        <dbReference type="EMBL" id="WRO22086.1"/>
    </source>
</evidence>
<dbReference type="AlphaFoldDB" id="A0AAU0UPF9"/>
<dbReference type="Gene3D" id="3.40.50.620">
    <property type="entry name" value="HUPs"/>
    <property type="match status" value="1"/>
</dbReference>
<dbReference type="Pfam" id="PF02698">
    <property type="entry name" value="DUF218"/>
    <property type="match status" value="1"/>
</dbReference>
<dbReference type="Proteomes" id="UP001329915">
    <property type="component" value="Chromosome"/>
</dbReference>
<keyword evidence="3" id="KW-1185">Reference proteome</keyword>
<feature type="domain" description="DUF218" evidence="1">
    <location>
        <begin position="49"/>
        <end position="171"/>
    </location>
</feature>
<accession>A0AAU0UPF9</accession>